<dbReference type="OrthoDB" id="4419465at2"/>
<dbReference type="EMBL" id="BLAF01000006">
    <property type="protein sequence ID" value="GES18220.1"/>
    <property type="molecule type" value="Genomic_DNA"/>
</dbReference>
<accession>A0A5M3XAR0</accession>
<keyword evidence="3" id="KW-1185">Reference proteome</keyword>
<organism evidence="2 3">
    <name type="scientific">Acrocarpospora pleiomorpha</name>
    <dbReference type="NCBI Taxonomy" id="90975"/>
    <lineage>
        <taxon>Bacteria</taxon>
        <taxon>Bacillati</taxon>
        <taxon>Actinomycetota</taxon>
        <taxon>Actinomycetes</taxon>
        <taxon>Streptosporangiales</taxon>
        <taxon>Streptosporangiaceae</taxon>
        <taxon>Acrocarpospora</taxon>
    </lineage>
</organism>
<dbReference type="InterPro" id="IPR046748">
    <property type="entry name" value="HipA_2"/>
</dbReference>
<feature type="domain" description="HipA-like kinase" evidence="1">
    <location>
        <begin position="28"/>
        <end position="121"/>
    </location>
</feature>
<evidence type="ECO:0000313" key="3">
    <source>
        <dbReference type="Proteomes" id="UP000377595"/>
    </source>
</evidence>
<comment type="caution">
    <text evidence="2">The sequence shown here is derived from an EMBL/GenBank/DDBJ whole genome shotgun (WGS) entry which is preliminary data.</text>
</comment>
<proteinExistence type="predicted"/>
<evidence type="ECO:0000313" key="2">
    <source>
        <dbReference type="EMBL" id="GES18220.1"/>
    </source>
</evidence>
<reference evidence="2 3" key="1">
    <citation type="submission" date="2019-10" db="EMBL/GenBank/DDBJ databases">
        <title>Whole genome shotgun sequence of Acrocarpospora pleiomorpha NBRC 16267.</title>
        <authorList>
            <person name="Ichikawa N."/>
            <person name="Kimura A."/>
            <person name="Kitahashi Y."/>
            <person name="Komaki H."/>
            <person name="Oguchi A."/>
        </authorList>
    </citation>
    <scope>NUCLEOTIDE SEQUENCE [LARGE SCALE GENOMIC DNA]</scope>
    <source>
        <strain evidence="2 3">NBRC 16267</strain>
    </source>
</reference>
<evidence type="ECO:0000259" key="1">
    <source>
        <dbReference type="Pfam" id="PF20613"/>
    </source>
</evidence>
<dbReference type="Proteomes" id="UP000377595">
    <property type="component" value="Unassembled WGS sequence"/>
</dbReference>
<name>A0A5M3XAR0_9ACTN</name>
<gene>
    <name evidence="2" type="ORF">Aple_011150</name>
</gene>
<dbReference type="AlphaFoldDB" id="A0A5M3XAR0"/>
<dbReference type="RefSeq" id="WP_155343357.1">
    <property type="nucleotide sequence ID" value="NZ_BAAAHM010000017.1"/>
</dbReference>
<protein>
    <recommendedName>
        <fullName evidence="1">HipA-like kinase domain-containing protein</fullName>
    </recommendedName>
</protein>
<sequence length="267" mass="29608">MVAEVDWAGLVSGRTDDFDRLQAVAVLEPGRASWGSPFQALGSDGSDYFVKTLEGCSRDWARGALVAEYVVSQVGALIGAPVCPSSLIRIPEELCGYEVAKGLILKPGIGHASRTIRHADEQRDILNRRRRDDNRSRHVGLYALYDWCYGDDAQWLHDLNDDYAVYSHDHGLYFPPNTGTISPDILRMAKDEPNELPDLRNGLSPESVSSVADALEKIEREALVNILCGVPASWPAADEELATLGWFLEYRATAVAARVRDLIRRER</sequence>
<dbReference type="Pfam" id="PF20613">
    <property type="entry name" value="HipA_2"/>
    <property type="match status" value="1"/>
</dbReference>